<reference evidence="2 3" key="1">
    <citation type="submission" date="2018-08" db="EMBL/GenBank/DDBJ databases">
        <title>Complete genome sequence of type strain Thalassospira indica MCCC 1A01103T, isolated from isolated from deep seawater of the Indian Ocean.</title>
        <authorList>
            <person name="Liu Y."/>
        </authorList>
    </citation>
    <scope>NUCLEOTIDE SEQUENCE [LARGE SCALE GENOMIC DNA]</scope>
    <source>
        <strain evidence="2 3">PB8BT</strain>
    </source>
</reference>
<accession>A0ABM6Y1C9</accession>
<dbReference type="Proteomes" id="UP000256971">
    <property type="component" value="Chromosome"/>
</dbReference>
<proteinExistence type="predicted"/>
<evidence type="ECO:0000313" key="2">
    <source>
        <dbReference type="EMBL" id="AXO15540.1"/>
    </source>
</evidence>
<name>A0ABM6Y1C9_9PROT</name>
<gene>
    <name evidence="2" type="ORF">DY252_15895</name>
</gene>
<sequence>MGIVNSLPHFISDGVSTIPGAIQIVPASDSSTDDLITRYFERQPPFEDNAKKKNEFPDAFALLSLERAAKHGKNLILCVSSDQGWQNFADNSDFLVCIDDLELALSYFNDSGRKTADHVIALWQEGNAKDLEESIHREFEHQLESLYFLADGSAPVEFEGNSEGATLETFSIMDGVAPIVIESTEDEVVFTIAVDATVRFFASFDFYVTDSFDRDEVHLSSQAYDTEQNITAGLVLTVQRETDEIPEPEVLDVKVYMDVSEVNFGHIEPFPHEDPTHEKY</sequence>
<keyword evidence="3" id="KW-1185">Reference proteome</keyword>
<dbReference type="InterPro" id="IPR032557">
    <property type="entry name" value="DUF4935"/>
</dbReference>
<protein>
    <recommendedName>
        <fullName evidence="1">DUF4935 domain-containing protein</fullName>
    </recommendedName>
</protein>
<organism evidence="2 3">
    <name type="scientific">Thalassospira indica</name>
    <dbReference type="NCBI Taxonomy" id="1891279"/>
    <lineage>
        <taxon>Bacteria</taxon>
        <taxon>Pseudomonadati</taxon>
        <taxon>Pseudomonadota</taxon>
        <taxon>Alphaproteobacteria</taxon>
        <taxon>Rhodospirillales</taxon>
        <taxon>Thalassospiraceae</taxon>
        <taxon>Thalassospira</taxon>
    </lineage>
</organism>
<evidence type="ECO:0000259" key="1">
    <source>
        <dbReference type="Pfam" id="PF16289"/>
    </source>
</evidence>
<dbReference type="Pfam" id="PF16289">
    <property type="entry name" value="PIN_12"/>
    <property type="match status" value="1"/>
</dbReference>
<feature type="domain" description="DUF4935" evidence="1">
    <location>
        <begin position="19"/>
        <end position="85"/>
    </location>
</feature>
<evidence type="ECO:0000313" key="3">
    <source>
        <dbReference type="Proteomes" id="UP000256971"/>
    </source>
</evidence>
<dbReference type="EMBL" id="CP031555">
    <property type="protein sequence ID" value="AXO15540.1"/>
    <property type="molecule type" value="Genomic_DNA"/>
</dbReference>
<dbReference type="RefSeq" id="WP_129542747.1">
    <property type="nucleotide sequence ID" value="NZ_CP031555.1"/>
</dbReference>